<feature type="compositionally biased region" description="Basic and acidic residues" evidence="1">
    <location>
        <begin position="78"/>
        <end position="91"/>
    </location>
</feature>
<gene>
    <name evidence="2" type="ORF">FK492_06525</name>
</gene>
<evidence type="ECO:0000313" key="2">
    <source>
        <dbReference type="EMBL" id="TQC75571.1"/>
    </source>
</evidence>
<reference evidence="2 3" key="1">
    <citation type="submission" date="2019-06" db="EMBL/GenBank/DDBJ databases">
        <title>Pantoea dispersa Assembly.</title>
        <authorList>
            <person name="Wang J."/>
        </authorList>
    </citation>
    <scope>NUCLEOTIDE SEQUENCE [LARGE SCALE GENOMIC DNA]</scope>
    <source>
        <strain evidence="3">bio</strain>
    </source>
</reference>
<protein>
    <submittedName>
        <fullName evidence="2">Uncharacterized protein</fullName>
    </submittedName>
</protein>
<evidence type="ECO:0000256" key="1">
    <source>
        <dbReference type="SAM" id="MobiDB-lite"/>
    </source>
</evidence>
<organism evidence="2 3">
    <name type="scientific">Pantoea dispersa</name>
    <dbReference type="NCBI Taxonomy" id="59814"/>
    <lineage>
        <taxon>Bacteria</taxon>
        <taxon>Pseudomonadati</taxon>
        <taxon>Pseudomonadota</taxon>
        <taxon>Gammaproteobacteria</taxon>
        <taxon>Enterobacterales</taxon>
        <taxon>Erwiniaceae</taxon>
        <taxon>Pantoea</taxon>
    </lineage>
</organism>
<feature type="region of interest" description="Disordered" evidence="1">
    <location>
        <begin position="78"/>
        <end position="98"/>
    </location>
</feature>
<name>A0ABY2ZZ73_9GAMM</name>
<keyword evidence="3" id="KW-1185">Reference proteome</keyword>
<sequence>MTQVIHGLTPEQLANKVYSGIGLKTDKIGCRVQLNPNGSDLRCGDRVNNVNWNLNEGVVELCEVCKLKLRNASLLEALNRRHPDSRSEKGGKNKKGGF</sequence>
<proteinExistence type="predicted"/>
<accession>A0ABY2ZZ73</accession>
<dbReference type="Proteomes" id="UP000319715">
    <property type="component" value="Unassembled WGS sequence"/>
</dbReference>
<evidence type="ECO:0000313" key="3">
    <source>
        <dbReference type="Proteomes" id="UP000319715"/>
    </source>
</evidence>
<dbReference type="EMBL" id="VICF01000002">
    <property type="protein sequence ID" value="TQC75571.1"/>
    <property type="molecule type" value="Genomic_DNA"/>
</dbReference>
<comment type="caution">
    <text evidence="2">The sequence shown here is derived from an EMBL/GenBank/DDBJ whole genome shotgun (WGS) entry which is preliminary data.</text>
</comment>
<dbReference type="RefSeq" id="WP_141495734.1">
    <property type="nucleotide sequence ID" value="NZ_VICF01000002.1"/>
</dbReference>